<feature type="transmembrane region" description="Helical" evidence="1">
    <location>
        <begin position="112"/>
        <end position="134"/>
    </location>
</feature>
<accession>A0A3G2JZW3</accession>
<organism evidence="2">
    <name type="scientific">Rhipicentor nuttalli</name>
    <dbReference type="NCBI Taxonomy" id="72856"/>
    <lineage>
        <taxon>Eukaryota</taxon>
        <taxon>Metazoa</taxon>
        <taxon>Ecdysozoa</taxon>
        <taxon>Arthropoda</taxon>
        <taxon>Chelicerata</taxon>
        <taxon>Arachnida</taxon>
        <taxon>Acari</taxon>
        <taxon>Parasitiformes</taxon>
        <taxon>Ixodida</taxon>
        <taxon>Ixodoidea</taxon>
        <taxon>Ixodidae</taxon>
        <taxon>Rhipicephalinae</taxon>
        <taxon>Rhipicentor</taxon>
    </lineage>
</organism>
<gene>
    <name evidence="2" type="primary">ND6</name>
</gene>
<protein>
    <submittedName>
        <fullName evidence="2">NADH dehydrogenase subunit 6</fullName>
    </submittedName>
</protein>
<keyword evidence="1" id="KW-0472">Membrane</keyword>
<keyword evidence="1" id="KW-0812">Transmembrane</keyword>
<geneLocation type="mitochondrion" evidence="2"/>
<feature type="transmembrane region" description="Helical" evidence="1">
    <location>
        <begin position="9"/>
        <end position="42"/>
    </location>
</feature>
<proteinExistence type="predicted"/>
<feature type="transmembrane region" description="Helical" evidence="1">
    <location>
        <begin position="48"/>
        <end position="71"/>
    </location>
</feature>
<dbReference type="EMBL" id="MF818020">
    <property type="protein sequence ID" value="AYN50583.1"/>
    <property type="molecule type" value="Genomic_DNA"/>
</dbReference>
<dbReference type="GeneID" id="38339178"/>
<dbReference type="RefSeq" id="YP_009536318.1">
    <property type="nucleotide sequence ID" value="NC_039828.1"/>
</dbReference>
<evidence type="ECO:0000256" key="1">
    <source>
        <dbReference type="SAM" id="Phobius"/>
    </source>
</evidence>
<evidence type="ECO:0000313" key="2">
    <source>
        <dbReference type="EMBL" id="AYN50583.1"/>
    </source>
</evidence>
<keyword evidence="2" id="KW-0496">Mitochondrion</keyword>
<dbReference type="CTD" id="4541"/>
<reference evidence="2" key="1">
    <citation type="journal article" date="2019" name="Ticks Tick Borne Dis.">
        <title>Argasid and ixodid systematics: Implications for soft tick evolution and systematics, with a new argasid species list.</title>
        <authorList>
            <person name="Mans B.J."/>
            <person name="Featherston J."/>
            <person name="Kvas M."/>
            <person name="Pillay K.A."/>
            <person name="de Klerk D.G."/>
            <person name="Pienaar R."/>
            <person name="de Castro M.H."/>
            <person name="Schwan T.G."/>
            <person name="Lopez J.E."/>
            <person name="Teel P."/>
            <person name="Perez de Leon A.A."/>
            <person name="Sonenshine D.E."/>
            <person name="Egekwu N.I."/>
            <person name="Bakkes D.K."/>
            <person name="Heyne H."/>
            <person name="Kanduma E.G."/>
            <person name="Nyangiwe N."/>
            <person name="Bouattour A."/>
            <person name="Latif A.A."/>
        </authorList>
    </citation>
    <scope>NUCLEOTIDE SEQUENCE</scope>
</reference>
<keyword evidence="1" id="KW-1133">Transmembrane helix</keyword>
<name>A0A3G2JZW3_9ACAR</name>
<feature type="transmembrane region" description="Helical" evidence="1">
    <location>
        <begin position="83"/>
        <end position="100"/>
    </location>
</feature>
<sequence>MLFSEIKIFLYFSVICMLASHPMLMLISLIFLSLFLAMIFYFMFQLSLLSLMIILIILGGMLIIFMYMVSLCPNSKMIMNNKMFLISLICIFIMPFSFFYENYNVFHMNKIYLMNFINMLILMMCYLILSLMVISKNLNWINAPIKKFI</sequence>
<dbReference type="AlphaFoldDB" id="A0A3G2JZW3"/>